<proteinExistence type="predicted"/>
<organism evidence="1 2">
    <name type="scientific">Lasiodiplodia mahajangana</name>
    <dbReference type="NCBI Taxonomy" id="1108764"/>
    <lineage>
        <taxon>Eukaryota</taxon>
        <taxon>Fungi</taxon>
        <taxon>Dikarya</taxon>
        <taxon>Ascomycota</taxon>
        <taxon>Pezizomycotina</taxon>
        <taxon>Dothideomycetes</taxon>
        <taxon>Dothideomycetes incertae sedis</taxon>
        <taxon>Botryosphaeriales</taxon>
        <taxon>Botryosphaeriaceae</taxon>
        <taxon>Lasiodiplodia</taxon>
    </lineage>
</organism>
<dbReference type="EMBL" id="JAPUUL010001117">
    <property type="protein sequence ID" value="KAJ8128293.1"/>
    <property type="molecule type" value="Genomic_DNA"/>
</dbReference>
<comment type="caution">
    <text evidence="1">The sequence shown here is derived from an EMBL/GenBank/DDBJ whole genome shotgun (WGS) entry which is preliminary data.</text>
</comment>
<name>A0ACC2JM00_9PEZI</name>
<gene>
    <name evidence="1" type="ORF">O1611_g5343</name>
</gene>
<keyword evidence="2" id="KW-1185">Reference proteome</keyword>
<reference evidence="1" key="1">
    <citation type="submission" date="2022-12" db="EMBL/GenBank/DDBJ databases">
        <title>Genome Sequence of Lasiodiplodia mahajangana.</title>
        <authorList>
            <person name="Buettner E."/>
        </authorList>
    </citation>
    <scope>NUCLEOTIDE SEQUENCE</scope>
    <source>
        <strain evidence="1">VT137</strain>
    </source>
</reference>
<sequence length="464" mass="52751">MATHNLTTSASVNGTSAEMNLDVWRLILDQIDDRTDLCNVCLTSRAWFAMAMPHLYRVVPLRMRSYDLDYESESDLMVFAHSLSSRLLDTKNEAWRNAVHELDFGRFRGEHLIEMEKRLVALVDSLPNLQRVKIDSALTQEVLRHLTEHSKGILLYLFAEDGQRHIEPGCNFQNIVTLAAQVNPFVAKNEPNRNILGAQKLLFACPSLTTFHLNIVGGYGGCVVRLPRFESVYSFRFSGNETFPPLTRLGLSGYWLSADELEHWQQKFQWSKLKSLALGPRSTSDFLKLAEGYATSLQYLEVLVYTDADRCIHCYPLRKFLKSFTSLETLIVKGYQMPVGLVGNHPGLKRLCLHTFERVSGESRLTLSVEDLQELDKSCAHLETLELDLCRDGEWPEQILKTLATGFINVRRLTLHLEIGLRDADGREVGTPGPDEYVRIEPILNEDSAREWDGGSSSCDRRRT</sequence>
<accession>A0ACC2JM00</accession>
<evidence type="ECO:0000313" key="2">
    <source>
        <dbReference type="Proteomes" id="UP001153332"/>
    </source>
</evidence>
<evidence type="ECO:0000313" key="1">
    <source>
        <dbReference type="EMBL" id="KAJ8128293.1"/>
    </source>
</evidence>
<protein>
    <submittedName>
        <fullName evidence="1">Uncharacterized protein</fullName>
    </submittedName>
</protein>
<dbReference type="Proteomes" id="UP001153332">
    <property type="component" value="Unassembled WGS sequence"/>
</dbReference>